<dbReference type="Gene3D" id="1.10.10.10">
    <property type="entry name" value="Winged helix-like DNA-binding domain superfamily/Winged helix DNA-binding domain"/>
    <property type="match status" value="1"/>
</dbReference>
<organism evidence="8 9">
    <name type="scientific">Mycolicibacterium grossiae</name>
    <dbReference type="NCBI Taxonomy" id="1552759"/>
    <lineage>
        <taxon>Bacteria</taxon>
        <taxon>Bacillati</taxon>
        <taxon>Actinomycetota</taxon>
        <taxon>Actinomycetes</taxon>
        <taxon>Mycobacteriales</taxon>
        <taxon>Mycobacteriaceae</taxon>
        <taxon>Mycolicibacterium</taxon>
    </lineage>
</organism>
<dbReference type="EMBL" id="MCHX01000001">
    <property type="protein sequence ID" value="OFJ55796.1"/>
    <property type="molecule type" value="Genomic_DNA"/>
</dbReference>
<dbReference type="InterPro" id="IPR036388">
    <property type="entry name" value="WH-like_DNA-bd_sf"/>
</dbReference>
<evidence type="ECO:0000313" key="8">
    <source>
        <dbReference type="EMBL" id="OFJ55796.1"/>
    </source>
</evidence>
<dbReference type="GO" id="GO:0006352">
    <property type="term" value="P:DNA-templated transcription initiation"/>
    <property type="evidence" value="ECO:0007669"/>
    <property type="project" value="InterPro"/>
</dbReference>
<evidence type="ECO:0000259" key="6">
    <source>
        <dbReference type="Pfam" id="PF04542"/>
    </source>
</evidence>
<keyword evidence="9" id="KW-1185">Reference proteome</keyword>
<dbReference type="NCBIfam" id="TIGR02937">
    <property type="entry name" value="sigma70-ECF"/>
    <property type="match status" value="1"/>
</dbReference>
<name>A0A1E8QBH6_9MYCO</name>
<dbReference type="InterPro" id="IPR013249">
    <property type="entry name" value="RNA_pol_sigma70_r4_t2"/>
</dbReference>
<gene>
    <name evidence="8" type="ORF">BEL07_00235</name>
</gene>
<keyword evidence="4" id="KW-0238">DNA-binding</keyword>
<dbReference type="GO" id="GO:0003677">
    <property type="term" value="F:DNA binding"/>
    <property type="evidence" value="ECO:0007669"/>
    <property type="project" value="UniProtKB-KW"/>
</dbReference>
<evidence type="ECO:0000256" key="5">
    <source>
        <dbReference type="ARBA" id="ARBA00023163"/>
    </source>
</evidence>
<dbReference type="Pfam" id="PF08281">
    <property type="entry name" value="Sigma70_r4_2"/>
    <property type="match status" value="1"/>
</dbReference>
<dbReference type="AlphaFoldDB" id="A0A1E8QBH6"/>
<dbReference type="InterPro" id="IPR039425">
    <property type="entry name" value="RNA_pol_sigma-70-like"/>
</dbReference>
<feature type="domain" description="RNA polymerase sigma factor 70 region 4 type 2" evidence="7">
    <location>
        <begin position="125"/>
        <end position="177"/>
    </location>
</feature>
<proteinExistence type="inferred from homology"/>
<keyword evidence="2" id="KW-0805">Transcription regulation</keyword>
<dbReference type="PANTHER" id="PTHR43133">
    <property type="entry name" value="RNA POLYMERASE ECF-TYPE SIGMA FACTO"/>
    <property type="match status" value="1"/>
</dbReference>
<evidence type="ECO:0000256" key="2">
    <source>
        <dbReference type="ARBA" id="ARBA00023015"/>
    </source>
</evidence>
<accession>A0A1E8QBH6</accession>
<evidence type="ECO:0000259" key="7">
    <source>
        <dbReference type="Pfam" id="PF08281"/>
    </source>
</evidence>
<evidence type="ECO:0000313" key="9">
    <source>
        <dbReference type="Proteomes" id="UP000178953"/>
    </source>
</evidence>
<comment type="caution">
    <text evidence="8">The sequence shown here is derived from an EMBL/GenBank/DDBJ whole genome shotgun (WGS) entry which is preliminary data.</text>
</comment>
<sequence length="185" mass="20917">MLVDADPVDDRGLAAAARAGDVEAFEELVRRHGPSLYRFARRMMRDGDAVNDVVQETFVAAWRQIATFRGDSGVRTWLFTICSRKVVDSHRVKRAVPIDDRLIEPVSQDVDSNPFAVASNTAFLEAMEAALAELPPRQRAVWTLREVEQLTFPQIGTILEMSADGARGHHHRARATLQQRLRQWR</sequence>
<dbReference type="InterPro" id="IPR014284">
    <property type="entry name" value="RNA_pol_sigma-70_dom"/>
</dbReference>
<protein>
    <submittedName>
        <fullName evidence="8">RNA polymerase subunit sigma-70</fullName>
    </submittedName>
</protein>
<dbReference type="Pfam" id="PF04542">
    <property type="entry name" value="Sigma70_r2"/>
    <property type="match status" value="1"/>
</dbReference>
<dbReference type="InterPro" id="IPR013324">
    <property type="entry name" value="RNA_pol_sigma_r3/r4-like"/>
</dbReference>
<dbReference type="Gene3D" id="1.10.1740.10">
    <property type="match status" value="1"/>
</dbReference>
<keyword evidence="3" id="KW-0731">Sigma factor</keyword>
<dbReference type="PANTHER" id="PTHR43133:SF51">
    <property type="entry name" value="RNA POLYMERASE SIGMA FACTOR"/>
    <property type="match status" value="1"/>
</dbReference>
<evidence type="ECO:0000256" key="1">
    <source>
        <dbReference type="ARBA" id="ARBA00010641"/>
    </source>
</evidence>
<evidence type="ECO:0000256" key="3">
    <source>
        <dbReference type="ARBA" id="ARBA00023082"/>
    </source>
</evidence>
<dbReference type="GO" id="GO:0016987">
    <property type="term" value="F:sigma factor activity"/>
    <property type="evidence" value="ECO:0007669"/>
    <property type="project" value="UniProtKB-KW"/>
</dbReference>
<keyword evidence="5" id="KW-0804">Transcription</keyword>
<dbReference type="InterPro" id="IPR013325">
    <property type="entry name" value="RNA_pol_sigma_r2"/>
</dbReference>
<dbReference type="Proteomes" id="UP000178953">
    <property type="component" value="Unassembled WGS sequence"/>
</dbReference>
<evidence type="ECO:0000256" key="4">
    <source>
        <dbReference type="ARBA" id="ARBA00023125"/>
    </source>
</evidence>
<dbReference type="SUPFAM" id="SSF88946">
    <property type="entry name" value="Sigma2 domain of RNA polymerase sigma factors"/>
    <property type="match status" value="1"/>
</dbReference>
<dbReference type="SUPFAM" id="SSF88659">
    <property type="entry name" value="Sigma3 and sigma4 domains of RNA polymerase sigma factors"/>
    <property type="match status" value="1"/>
</dbReference>
<reference evidence="8 9" key="1">
    <citation type="submission" date="2016-09" db="EMBL/GenBank/DDBJ databases">
        <title>genome sequence of Mycobacterium sp. 739 SCH.</title>
        <authorList>
            <person name="Greninger A.L."/>
            <person name="Qin X."/>
            <person name="Jerome K."/>
            <person name="Vora S."/>
            <person name="Quinn K."/>
        </authorList>
    </citation>
    <scope>NUCLEOTIDE SEQUENCE [LARGE SCALE GENOMIC DNA]</scope>
    <source>
        <strain evidence="8 9">SCH</strain>
    </source>
</reference>
<dbReference type="InterPro" id="IPR007627">
    <property type="entry name" value="RNA_pol_sigma70_r2"/>
</dbReference>
<feature type="domain" description="RNA polymerase sigma-70 region 2" evidence="6">
    <location>
        <begin position="28"/>
        <end position="94"/>
    </location>
</feature>
<dbReference type="CDD" id="cd06171">
    <property type="entry name" value="Sigma70_r4"/>
    <property type="match status" value="1"/>
</dbReference>
<comment type="similarity">
    <text evidence="1">Belongs to the sigma-70 factor family. ECF subfamily.</text>
</comment>